<dbReference type="EMBL" id="CP021112">
    <property type="protein sequence ID" value="ARQ02233.1"/>
    <property type="molecule type" value="Genomic_DNA"/>
</dbReference>
<dbReference type="AlphaFoldDB" id="A0A1W6ZY50"/>
<accession>A0A1W6ZY50</accession>
<reference evidence="1 2" key="1">
    <citation type="submission" date="2017-05" db="EMBL/GenBank/DDBJ databases">
        <title>Full genome sequence of Pseudorhodoplanes sinuspersici.</title>
        <authorList>
            <person name="Dastgheib S.M.M."/>
            <person name="Shavandi M."/>
            <person name="Tirandaz H."/>
        </authorList>
    </citation>
    <scope>NUCLEOTIDE SEQUENCE [LARGE SCALE GENOMIC DNA]</scope>
    <source>
        <strain evidence="1 2">RIPI110</strain>
    </source>
</reference>
<keyword evidence="2" id="KW-1185">Reference proteome</keyword>
<evidence type="ECO:0000313" key="1">
    <source>
        <dbReference type="EMBL" id="ARQ02233.1"/>
    </source>
</evidence>
<sequence length="172" mass="18491">MRSILACVGIAMLTNPVLAQQSLDTQTVVVGPWTIATTYKADKFENCTMTRTATGLGIAFVRNPDGLLLSIDSPKWKLDRGKAYSVKLAAGSQSVDAKALAESKSVTIALADRPFNERLRMANALEVRGEGATLRLPLDGSAVGLERLDQCFDKNSKEGPETNPFVAPGRRP</sequence>
<name>A0A1W6ZY50_9HYPH</name>
<proteinExistence type="predicted"/>
<dbReference type="OrthoDB" id="7989961at2"/>
<dbReference type="KEGG" id="psin:CAK95_26390"/>
<evidence type="ECO:0000313" key="2">
    <source>
        <dbReference type="Proteomes" id="UP000194137"/>
    </source>
</evidence>
<organism evidence="1 2">
    <name type="scientific">Pseudorhodoplanes sinuspersici</name>
    <dbReference type="NCBI Taxonomy" id="1235591"/>
    <lineage>
        <taxon>Bacteria</taxon>
        <taxon>Pseudomonadati</taxon>
        <taxon>Pseudomonadota</taxon>
        <taxon>Alphaproteobacteria</taxon>
        <taxon>Hyphomicrobiales</taxon>
        <taxon>Pseudorhodoplanes</taxon>
    </lineage>
</organism>
<dbReference type="RefSeq" id="WP_086090664.1">
    <property type="nucleotide sequence ID" value="NZ_CP021112.1"/>
</dbReference>
<dbReference type="Proteomes" id="UP000194137">
    <property type="component" value="Chromosome"/>
</dbReference>
<gene>
    <name evidence="1" type="ORF">CAK95_26390</name>
</gene>
<protein>
    <submittedName>
        <fullName evidence="1">Uncharacterized protein</fullName>
    </submittedName>
</protein>